<sequence>MFAKTPWMIARHGIRLQSSTPKKELLKKIKPVIPTASKNKTKKATIGTNQTLKLNDDGKSSQKPRKGFSTLPKMAPITLNPRALMLEAFFSGYKPITMPLKPPSKKKQPNAVFYVELEDDNMEIFDDNDPEELSRRLDYQNSRRYTFSNSSTTHYRTSDVAPHKKDVLSSLDDKFKTRDVKRGRKRVMLANYHDKRYGTEQGEEN</sequence>
<dbReference type="Proteomes" id="UP000094565">
    <property type="component" value="Chromosome 2"/>
</dbReference>
<evidence type="ECO:0000313" key="3">
    <source>
        <dbReference type="Proteomes" id="UP000094565"/>
    </source>
</evidence>
<dbReference type="EMBL" id="CP014585">
    <property type="protein sequence ID" value="ANZ75241.1"/>
    <property type="molecule type" value="Genomic_DNA"/>
</dbReference>
<accession>A0A1B2JB92</accession>
<proteinExistence type="predicted"/>
<keyword evidence="3" id="KW-1185">Reference proteome</keyword>
<protein>
    <submittedName>
        <fullName evidence="2">BA75_03234T0</fullName>
    </submittedName>
</protein>
<evidence type="ECO:0000313" key="2">
    <source>
        <dbReference type="EMBL" id="ANZ75241.1"/>
    </source>
</evidence>
<feature type="region of interest" description="Disordered" evidence="1">
    <location>
        <begin position="38"/>
        <end position="73"/>
    </location>
</feature>
<name>A0A1B2JB92_PICPA</name>
<reference evidence="2 3" key="1">
    <citation type="submission" date="2016-02" db="EMBL/GenBank/DDBJ databases">
        <title>Comparative genomic and transcriptomic foundation for Pichia pastoris.</title>
        <authorList>
            <person name="Love K.R."/>
            <person name="Shah K.A."/>
            <person name="Whittaker C.A."/>
            <person name="Wu J."/>
            <person name="Bartlett M.C."/>
            <person name="Ma D."/>
            <person name="Leeson R.L."/>
            <person name="Priest M."/>
            <person name="Young S.K."/>
            <person name="Love J.C."/>
        </authorList>
    </citation>
    <scope>NUCLEOTIDE SEQUENCE [LARGE SCALE GENOMIC DNA]</scope>
    <source>
        <strain evidence="2 3">ATCC 28485</strain>
    </source>
</reference>
<dbReference type="OrthoDB" id="3991203at2759"/>
<evidence type="ECO:0000256" key="1">
    <source>
        <dbReference type="SAM" id="MobiDB-lite"/>
    </source>
</evidence>
<dbReference type="AlphaFoldDB" id="A0A1B2JB92"/>
<gene>
    <name evidence="2" type="ORF">ATY40_BA7503234</name>
</gene>
<organism evidence="2 3">
    <name type="scientific">Komagataella pastoris</name>
    <name type="common">Yeast</name>
    <name type="synonym">Pichia pastoris</name>
    <dbReference type="NCBI Taxonomy" id="4922"/>
    <lineage>
        <taxon>Eukaryota</taxon>
        <taxon>Fungi</taxon>
        <taxon>Dikarya</taxon>
        <taxon>Ascomycota</taxon>
        <taxon>Saccharomycotina</taxon>
        <taxon>Pichiomycetes</taxon>
        <taxon>Pichiales</taxon>
        <taxon>Pichiaceae</taxon>
        <taxon>Komagataella</taxon>
    </lineage>
</organism>